<dbReference type="GO" id="GO:0160148">
    <property type="term" value="F:tRNA pseudouridine(55) synthase activity"/>
    <property type="evidence" value="ECO:0007669"/>
    <property type="project" value="UniProtKB-EC"/>
</dbReference>
<dbReference type="InterPro" id="IPR020103">
    <property type="entry name" value="PsdUridine_synth_cat_dom_sf"/>
</dbReference>
<dbReference type="InterPro" id="IPR014780">
    <property type="entry name" value="tRNA_psdUridine_synth_TruB"/>
</dbReference>
<comment type="similarity">
    <text evidence="2">Belongs to the pseudouridine synthase TruB family. Type 1 subfamily.</text>
</comment>
<dbReference type="GO" id="GO:0006400">
    <property type="term" value="P:tRNA modification"/>
    <property type="evidence" value="ECO:0007669"/>
    <property type="project" value="TreeGrafter"/>
</dbReference>
<evidence type="ECO:0000259" key="6">
    <source>
        <dbReference type="Pfam" id="PF01509"/>
    </source>
</evidence>
<dbReference type="PANTHER" id="PTHR13767:SF2">
    <property type="entry name" value="PSEUDOURIDYLATE SYNTHASE TRUB1"/>
    <property type="match status" value="1"/>
</dbReference>
<proteinExistence type="inferred from homology"/>
<comment type="caution">
    <text evidence="8">The sequence shown here is derived from an EMBL/GenBank/DDBJ whole genome shotgun (WGS) entry which is preliminary data.</text>
</comment>
<evidence type="ECO:0000313" key="9">
    <source>
        <dbReference type="Proteomes" id="UP000319836"/>
    </source>
</evidence>
<keyword evidence="5" id="KW-0413">Isomerase</keyword>
<dbReference type="Pfam" id="PF01509">
    <property type="entry name" value="TruB_N"/>
    <property type="match status" value="1"/>
</dbReference>
<evidence type="ECO:0000256" key="5">
    <source>
        <dbReference type="ARBA" id="ARBA00023235"/>
    </source>
</evidence>
<dbReference type="Gene3D" id="3.30.2350.10">
    <property type="entry name" value="Pseudouridine synthase"/>
    <property type="match status" value="1"/>
</dbReference>
<evidence type="ECO:0000256" key="3">
    <source>
        <dbReference type="ARBA" id="ARBA00012787"/>
    </source>
</evidence>
<dbReference type="GO" id="GO:1990481">
    <property type="term" value="P:mRNA pseudouridine synthesis"/>
    <property type="evidence" value="ECO:0007669"/>
    <property type="project" value="TreeGrafter"/>
</dbReference>
<dbReference type="AlphaFoldDB" id="A0A538U5K2"/>
<keyword evidence="4" id="KW-0819">tRNA processing</keyword>
<evidence type="ECO:0000256" key="4">
    <source>
        <dbReference type="ARBA" id="ARBA00022694"/>
    </source>
</evidence>
<dbReference type="Proteomes" id="UP000319836">
    <property type="component" value="Unassembled WGS sequence"/>
</dbReference>
<dbReference type="InterPro" id="IPR032819">
    <property type="entry name" value="TruB_C"/>
</dbReference>
<evidence type="ECO:0000256" key="2">
    <source>
        <dbReference type="ARBA" id="ARBA00005642"/>
    </source>
</evidence>
<reference evidence="8 9" key="1">
    <citation type="journal article" date="2019" name="Nat. Microbiol.">
        <title>Mediterranean grassland soil C-N compound turnover is dependent on rainfall and depth, and is mediated by genomically divergent microorganisms.</title>
        <authorList>
            <person name="Diamond S."/>
            <person name="Andeer P.F."/>
            <person name="Li Z."/>
            <person name="Crits-Christoph A."/>
            <person name="Burstein D."/>
            <person name="Anantharaman K."/>
            <person name="Lane K.R."/>
            <person name="Thomas B.C."/>
            <person name="Pan C."/>
            <person name="Northen T.R."/>
            <person name="Banfield J.F."/>
        </authorList>
    </citation>
    <scope>NUCLEOTIDE SEQUENCE [LARGE SCALE GENOMIC DNA]</scope>
    <source>
        <strain evidence="8">WS_10</strain>
    </source>
</reference>
<comment type="catalytic activity">
    <reaction evidence="1">
        <text>uridine(55) in tRNA = pseudouridine(55) in tRNA</text>
        <dbReference type="Rhea" id="RHEA:42532"/>
        <dbReference type="Rhea" id="RHEA-COMP:10101"/>
        <dbReference type="Rhea" id="RHEA-COMP:10102"/>
        <dbReference type="ChEBI" id="CHEBI:65314"/>
        <dbReference type="ChEBI" id="CHEBI:65315"/>
        <dbReference type="EC" id="5.4.99.25"/>
    </reaction>
</comment>
<dbReference type="EC" id="5.4.99.25" evidence="3"/>
<name>A0A538U5K2_UNCEI</name>
<accession>A0A538U5K2</accession>
<organism evidence="8 9">
    <name type="scientific">Eiseniibacteriota bacterium</name>
    <dbReference type="NCBI Taxonomy" id="2212470"/>
    <lineage>
        <taxon>Bacteria</taxon>
        <taxon>Candidatus Eiseniibacteriota</taxon>
    </lineage>
</organism>
<dbReference type="EMBL" id="VBPA01000144">
    <property type="protein sequence ID" value="TMQ71176.1"/>
    <property type="molecule type" value="Genomic_DNA"/>
</dbReference>
<protein>
    <recommendedName>
        <fullName evidence="3">tRNA pseudouridine(55) synthase</fullName>
        <ecNumber evidence="3">5.4.99.25</ecNumber>
    </recommendedName>
</protein>
<evidence type="ECO:0000259" key="7">
    <source>
        <dbReference type="Pfam" id="PF16198"/>
    </source>
</evidence>
<feature type="domain" description="Pseudouridine synthase II N-terminal" evidence="6">
    <location>
        <begin position="3"/>
        <end position="67"/>
    </location>
</feature>
<evidence type="ECO:0000256" key="1">
    <source>
        <dbReference type="ARBA" id="ARBA00000385"/>
    </source>
</evidence>
<feature type="non-terminal residue" evidence="8">
    <location>
        <position position="1"/>
    </location>
</feature>
<dbReference type="SUPFAM" id="SSF55120">
    <property type="entry name" value="Pseudouridine synthase"/>
    <property type="match status" value="1"/>
</dbReference>
<dbReference type="PANTHER" id="PTHR13767">
    <property type="entry name" value="TRNA-PSEUDOURIDINE SYNTHASE"/>
    <property type="match status" value="1"/>
</dbReference>
<dbReference type="Pfam" id="PF16198">
    <property type="entry name" value="TruB_C_2"/>
    <property type="match status" value="1"/>
</dbReference>
<feature type="domain" description="tRNA pseudouridylate synthase B C-terminal" evidence="7">
    <location>
        <begin position="68"/>
        <end position="107"/>
    </location>
</feature>
<dbReference type="GO" id="GO:0003723">
    <property type="term" value="F:RNA binding"/>
    <property type="evidence" value="ECO:0007669"/>
    <property type="project" value="InterPro"/>
</dbReference>
<dbReference type="InterPro" id="IPR002501">
    <property type="entry name" value="PsdUridine_synth_N"/>
</dbReference>
<evidence type="ECO:0000313" key="8">
    <source>
        <dbReference type="EMBL" id="TMQ71176.1"/>
    </source>
</evidence>
<sequence length="211" mass="22787">SQVGERMQVPPMVSAVRVGGERLYRLARRGVEVERAPRPIHVRSWHWLEFDLPRARFRVCCSSGTYVRTLAHDLGASLGCGAALESLRRLSSEPFDLTRCVTVRDLYVLPPEAVWERAGIPLDDALGSLPALTLDETEVRAIGYGAAIALDRDRAAAAPLAAGPRSLVLRDPAGRALALGEARPDAAGAGFLAHPQVVFPWAVREGRPSAP</sequence>
<gene>
    <name evidence="8" type="ORF">E6K80_06320</name>
</gene>